<evidence type="ECO:0008006" key="3">
    <source>
        <dbReference type="Google" id="ProtNLM"/>
    </source>
</evidence>
<dbReference type="Proteomes" id="UP000024404">
    <property type="component" value="Unassembled WGS sequence"/>
</dbReference>
<accession>A0A8R1TPX2</accession>
<organism evidence="1 2">
    <name type="scientific">Onchocerca volvulus</name>
    <dbReference type="NCBI Taxonomy" id="6282"/>
    <lineage>
        <taxon>Eukaryota</taxon>
        <taxon>Metazoa</taxon>
        <taxon>Ecdysozoa</taxon>
        <taxon>Nematoda</taxon>
        <taxon>Chromadorea</taxon>
        <taxon>Rhabditida</taxon>
        <taxon>Spirurina</taxon>
        <taxon>Spiruromorpha</taxon>
        <taxon>Filarioidea</taxon>
        <taxon>Onchocercidae</taxon>
        <taxon>Onchocerca</taxon>
    </lineage>
</organism>
<reference evidence="1" key="2">
    <citation type="submission" date="2022-06" db="UniProtKB">
        <authorList>
            <consortium name="EnsemblMetazoa"/>
        </authorList>
    </citation>
    <scope>IDENTIFICATION</scope>
</reference>
<evidence type="ECO:0000313" key="1">
    <source>
        <dbReference type="EnsemblMetazoa" id="OVOC2575.1"/>
    </source>
</evidence>
<name>A0A8R1TPX2_ONCVO</name>
<dbReference type="AlphaFoldDB" id="A0A8R1TPX2"/>
<dbReference type="EnsemblMetazoa" id="OVOC2575.1">
    <property type="protein sequence ID" value="OVOC2575.1"/>
    <property type="gene ID" value="WBGene00239384"/>
</dbReference>
<dbReference type="OMA" id="SFKLYHM"/>
<evidence type="ECO:0000313" key="2">
    <source>
        <dbReference type="Proteomes" id="UP000024404"/>
    </source>
</evidence>
<dbReference type="PANTHER" id="PTHR31128">
    <property type="entry name" value="PROTEIN CBR-CLEC-135-RELATED"/>
    <property type="match status" value="1"/>
</dbReference>
<sequence>MISYSNVQQPSSMLSTSEFDDSREEFRQAQCCVHGRPCTMASKLSQVLFFEKKEADRDSLSGSYSLIDSGRRNLSKKSEPHIYDDISYNLGRKVEREALDIPICKWNFRRPHSSSSILSFEPVASVAEIESAELLSIPTKDKHIRRKMERLSRSRTLDAPSLMKQRIFPKEKYNEYEMMHPTDSSIILAPMSAEEVLWTARAYCSVEVPPSVEAYIGIMTAKRAEEYVIKPASFKLYHMLPKIESLNNVLPSLGLYIIYRSSTGRTYHYPIRQYKQHLDYSKRRSKVMLNNLQVDYGDPLAPWFFNLDALVSYYNIYVHLHEVDGACVADIFPVNGMQHGTTSHQYVASVFD</sequence>
<keyword evidence="2" id="KW-1185">Reference proteome</keyword>
<dbReference type="PANTHER" id="PTHR31128:SF9">
    <property type="entry name" value="DUF3444 DOMAIN-CONTAINING PROTEIN-RELATED"/>
    <property type="match status" value="1"/>
</dbReference>
<protein>
    <recommendedName>
        <fullName evidence="3">SH2 domain-containing protein</fullName>
    </recommendedName>
</protein>
<reference evidence="2" key="1">
    <citation type="submission" date="2013-10" db="EMBL/GenBank/DDBJ databases">
        <title>Genome sequencing of Onchocerca volvulus.</title>
        <authorList>
            <person name="Cotton J."/>
            <person name="Tsai J."/>
            <person name="Stanley E."/>
            <person name="Tracey A."/>
            <person name="Holroyd N."/>
            <person name="Lustigman S."/>
            <person name="Berriman M."/>
        </authorList>
    </citation>
    <scope>NUCLEOTIDE SEQUENCE</scope>
</reference>
<dbReference type="EMBL" id="CMVM020000075">
    <property type="status" value="NOT_ANNOTATED_CDS"/>
    <property type="molecule type" value="Genomic_DNA"/>
</dbReference>
<proteinExistence type="predicted"/>